<gene>
    <name evidence="3" type="ORF">GCM10010990_24190</name>
</gene>
<organism evidence="3 4">
    <name type="scientific">Croceicoccus mobilis</name>
    <dbReference type="NCBI Taxonomy" id="1703339"/>
    <lineage>
        <taxon>Bacteria</taxon>
        <taxon>Pseudomonadati</taxon>
        <taxon>Pseudomonadota</taxon>
        <taxon>Alphaproteobacteria</taxon>
        <taxon>Sphingomonadales</taxon>
        <taxon>Erythrobacteraceae</taxon>
        <taxon>Croceicoccus</taxon>
    </lineage>
</organism>
<keyword evidence="1" id="KW-0732">Signal</keyword>
<sequence>MVKAIRALVTGFALCAAAPVMAAGDAERARDTNAAIATNARVETMAAFIAQGPSGATAQRCLAQAIYYEAGYEPDAGKRAVAQVVLNRVRHPAFPNSVCGVVYQGVDRPVCQFSFTCDGSLSRRPSAAAWADANRIARDALAGRVEKSVGSAINYHADYVVPAWAYTMGKVTKIGTHIFYRFNGGAGRARAFTQLYAGREQMPDIKTDDGVLVAGGPDPLTGRYENGLTVAPSDADRHAPADIGGRLDTTKGWKLELPAPTQGRYAQMVAGKITPDDQPEAGE</sequence>
<comment type="caution">
    <text evidence="3">The sequence shown here is derived from an EMBL/GenBank/DDBJ whole genome shotgun (WGS) entry which is preliminary data.</text>
</comment>
<dbReference type="Proteomes" id="UP000612349">
    <property type="component" value="Unassembled WGS sequence"/>
</dbReference>
<dbReference type="EMBL" id="BMIP01000005">
    <property type="protein sequence ID" value="GGD73746.1"/>
    <property type="molecule type" value="Genomic_DNA"/>
</dbReference>
<feature type="chain" id="PRO_5036838548" description="Cell wall hydrolase SleB domain-containing protein" evidence="1">
    <location>
        <begin position="23"/>
        <end position="283"/>
    </location>
</feature>
<evidence type="ECO:0000259" key="2">
    <source>
        <dbReference type="Pfam" id="PF07486"/>
    </source>
</evidence>
<dbReference type="RefSeq" id="WP_066777179.1">
    <property type="nucleotide sequence ID" value="NZ_BMIP01000005.1"/>
</dbReference>
<accession>A0A917DWQ7</accession>
<dbReference type="AlphaFoldDB" id="A0A917DWQ7"/>
<feature type="domain" description="Cell wall hydrolase SleB" evidence="2">
    <location>
        <begin position="73"/>
        <end position="180"/>
    </location>
</feature>
<dbReference type="GO" id="GO:0016787">
    <property type="term" value="F:hydrolase activity"/>
    <property type="evidence" value="ECO:0007669"/>
    <property type="project" value="InterPro"/>
</dbReference>
<evidence type="ECO:0000313" key="3">
    <source>
        <dbReference type="EMBL" id="GGD73746.1"/>
    </source>
</evidence>
<dbReference type="OrthoDB" id="9785345at2"/>
<dbReference type="InterPro" id="IPR042047">
    <property type="entry name" value="SleB_dom1"/>
</dbReference>
<name>A0A917DWQ7_9SPHN</name>
<keyword evidence="4" id="KW-1185">Reference proteome</keyword>
<evidence type="ECO:0000313" key="4">
    <source>
        <dbReference type="Proteomes" id="UP000612349"/>
    </source>
</evidence>
<reference evidence="3" key="2">
    <citation type="submission" date="2020-09" db="EMBL/GenBank/DDBJ databases">
        <authorList>
            <person name="Sun Q."/>
            <person name="Zhou Y."/>
        </authorList>
    </citation>
    <scope>NUCLEOTIDE SEQUENCE</scope>
    <source>
        <strain evidence="3">CGMCC 1.15360</strain>
    </source>
</reference>
<evidence type="ECO:0000256" key="1">
    <source>
        <dbReference type="SAM" id="SignalP"/>
    </source>
</evidence>
<protein>
    <recommendedName>
        <fullName evidence="2">Cell wall hydrolase SleB domain-containing protein</fullName>
    </recommendedName>
</protein>
<proteinExistence type="predicted"/>
<dbReference type="Gene3D" id="1.10.10.2520">
    <property type="entry name" value="Cell wall hydrolase SleB, domain 1"/>
    <property type="match status" value="1"/>
</dbReference>
<dbReference type="InterPro" id="IPR011105">
    <property type="entry name" value="Cell_wall_hydrolase_SleB"/>
</dbReference>
<reference evidence="3" key="1">
    <citation type="journal article" date="2014" name="Int. J. Syst. Evol. Microbiol.">
        <title>Complete genome sequence of Corynebacterium casei LMG S-19264T (=DSM 44701T), isolated from a smear-ripened cheese.</title>
        <authorList>
            <consortium name="US DOE Joint Genome Institute (JGI-PGF)"/>
            <person name="Walter F."/>
            <person name="Albersmeier A."/>
            <person name="Kalinowski J."/>
            <person name="Ruckert C."/>
        </authorList>
    </citation>
    <scope>NUCLEOTIDE SEQUENCE</scope>
    <source>
        <strain evidence="3">CGMCC 1.15360</strain>
    </source>
</reference>
<feature type="signal peptide" evidence="1">
    <location>
        <begin position="1"/>
        <end position="22"/>
    </location>
</feature>
<dbReference type="Pfam" id="PF07486">
    <property type="entry name" value="Hydrolase_2"/>
    <property type="match status" value="1"/>
</dbReference>